<name>A0ABX1XYP5_9BACL</name>
<feature type="domain" description="Amidohydrolase-related" evidence="2">
    <location>
        <begin position="187"/>
        <end position="281"/>
    </location>
</feature>
<keyword evidence="1" id="KW-0472">Membrane</keyword>
<keyword evidence="1" id="KW-1133">Transmembrane helix</keyword>
<keyword evidence="1" id="KW-0812">Transmembrane</keyword>
<comment type="caution">
    <text evidence="3">The sequence shown here is derived from an EMBL/GenBank/DDBJ whole genome shotgun (WGS) entry which is preliminary data.</text>
</comment>
<dbReference type="InterPro" id="IPR032466">
    <property type="entry name" value="Metal_Hydrolase"/>
</dbReference>
<reference evidence="3 4" key="1">
    <citation type="submission" date="2019-10" db="EMBL/GenBank/DDBJ databases">
        <title>Description of Paenibacillus terrestris sp. nov.</title>
        <authorList>
            <person name="Carlier A."/>
            <person name="Qi S."/>
        </authorList>
    </citation>
    <scope>NUCLEOTIDE SEQUENCE [LARGE SCALE GENOMIC DNA]</scope>
    <source>
        <strain evidence="3 4">LMG 31458</strain>
    </source>
</reference>
<evidence type="ECO:0000313" key="3">
    <source>
        <dbReference type="EMBL" id="NOU73708.1"/>
    </source>
</evidence>
<gene>
    <name evidence="3" type="ORF">GC098_20175</name>
</gene>
<evidence type="ECO:0000256" key="1">
    <source>
        <dbReference type="SAM" id="Phobius"/>
    </source>
</evidence>
<feature type="transmembrane region" description="Helical" evidence="1">
    <location>
        <begin position="7"/>
        <end position="30"/>
    </location>
</feature>
<protein>
    <submittedName>
        <fullName evidence="3">Amidohydrolase family protein</fullName>
    </submittedName>
</protein>
<evidence type="ECO:0000259" key="2">
    <source>
        <dbReference type="Pfam" id="PF04909"/>
    </source>
</evidence>
<proteinExistence type="predicted"/>
<dbReference type="EMBL" id="WHOA01000132">
    <property type="protein sequence ID" value="NOU73708.1"/>
    <property type="molecule type" value="Genomic_DNA"/>
</dbReference>
<evidence type="ECO:0000313" key="4">
    <source>
        <dbReference type="Proteomes" id="UP000616779"/>
    </source>
</evidence>
<dbReference type="Pfam" id="PF04909">
    <property type="entry name" value="Amidohydro_2"/>
    <property type="match status" value="1"/>
</dbReference>
<organism evidence="3 4">
    <name type="scientific">Paenibacillus phytorum</name>
    <dbReference type="NCBI Taxonomy" id="2654977"/>
    <lineage>
        <taxon>Bacteria</taxon>
        <taxon>Bacillati</taxon>
        <taxon>Bacillota</taxon>
        <taxon>Bacilli</taxon>
        <taxon>Bacillales</taxon>
        <taxon>Paenibacillaceae</taxon>
        <taxon>Paenibacillus</taxon>
    </lineage>
</organism>
<dbReference type="Gene3D" id="3.20.20.140">
    <property type="entry name" value="Metal-dependent hydrolases"/>
    <property type="match status" value="1"/>
</dbReference>
<dbReference type="SUPFAM" id="SSF51556">
    <property type="entry name" value="Metallo-dependent hydrolases"/>
    <property type="match status" value="1"/>
</dbReference>
<sequence length="373" mass="41921">MKNRIIITLIVTVSTAIGIWLISVLGLFPFDQVKDSPVTKDLPNPSTPVIINETQIKKGTEKTVKELVEQYRNLKVIDSHNHDASDSKYQNMLEVWKRNAVNQVVLFGDVSEPSALMTDQMSWMAYKDNPDVIIPYFSGFDMHDKSSLDVVTQNLEQGYFGLGEIAAASLYSPVVSKVAWKGDSPMDGYLPDIYEICAKYKVPILLHIDPPNGMVIDKLEEALDKHPNTIIIFAHANAFNSPENIRKLLEKHPNLYADFYAGFTALNPASTNKLEDFVPVMKQFPDQFMLSTDSGFDIGEEAAIGAMYQLLDKLDDLKLARKIAHDNLDAIIRNQPATETQIAEIRKKSKETGQSYEWSHLSKVEAGQILWSK</sequence>
<dbReference type="Proteomes" id="UP000616779">
    <property type="component" value="Unassembled WGS sequence"/>
</dbReference>
<dbReference type="InterPro" id="IPR006680">
    <property type="entry name" value="Amidohydro-rel"/>
</dbReference>
<keyword evidence="4" id="KW-1185">Reference proteome</keyword>
<accession>A0ABX1XYP5</accession>
<dbReference type="RefSeq" id="WP_171645120.1">
    <property type="nucleotide sequence ID" value="NZ_WHOA01000132.1"/>
</dbReference>